<dbReference type="CDD" id="cd00488">
    <property type="entry name" value="PCD_DCoH"/>
    <property type="match status" value="1"/>
</dbReference>
<dbReference type="Gene3D" id="3.30.1360.20">
    <property type="entry name" value="Transcriptional coactivator/pterin dehydratase"/>
    <property type="match status" value="1"/>
</dbReference>
<dbReference type="GO" id="GO:0008124">
    <property type="term" value="F:4-alpha-hydroxytetrahydrobiopterin dehydratase activity"/>
    <property type="evidence" value="ECO:0007669"/>
    <property type="project" value="UniProtKB-EC"/>
</dbReference>
<dbReference type="STRING" id="590646.G3AZ40"/>
<dbReference type="SUPFAM" id="SSF55248">
    <property type="entry name" value="PCD-like"/>
    <property type="match status" value="1"/>
</dbReference>
<comment type="catalytic activity">
    <reaction evidence="1">
        <text>(4aS,6R)-4a-hydroxy-L-erythro-5,6,7,8-tetrahydrobiopterin = (6R)-L-erythro-6,7-dihydrobiopterin + H2O</text>
        <dbReference type="Rhea" id="RHEA:11920"/>
        <dbReference type="ChEBI" id="CHEBI:15377"/>
        <dbReference type="ChEBI" id="CHEBI:15642"/>
        <dbReference type="ChEBI" id="CHEBI:43120"/>
        <dbReference type="EC" id="4.2.1.96"/>
    </reaction>
</comment>
<dbReference type="PANTHER" id="PTHR12599">
    <property type="entry name" value="PTERIN-4-ALPHA-CARBINOLAMINE DEHYDRATASE"/>
    <property type="match status" value="1"/>
</dbReference>
<evidence type="ECO:0000256" key="5">
    <source>
        <dbReference type="ARBA" id="ARBA00030497"/>
    </source>
</evidence>
<keyword evidence="7" id="KW-1185">Reference proteome</keyword>
<dbReference type="Pfam" id="PF01329">
    <property type="entry name" value="Pterin_4a"/>
    <property type="match status" value="1"/>
</dbReference>
<name>G3AZ40_CANTC</name>
<dbReference type="InterPro" id="IPR036428">
    <property type="entry name" value="PCD_sf"/>
</dbReference>
<comment type="similarity">
    <text evidence="2">Belongs to the pterin-4-alpha-carbinolamine dehydratase family.</text>
</comment>
<keyword evidence="4" id="KW-0456">Lyase</keyword>
<evidence type="ECO:0000256" key="4">
    <source>
        <dbReference type="ARBA" id="ARBA00023239"/>
    </source>
</evidence>
<accession>G3AZ40</accession>
<reference evidence="6 7" key="1">
    <citation type="journal article" date="2011" name="Proc. Natl. Acad. Sci. U.S.A.">
        <title>Comparative genomics of xylose-fermenting fungi for enhanced biofuel production.</title>
        <authorList>
            <person name="Wohlbach D.J."/>
            <person name="Kuo A."/>
            <person name="Sato T.K."/>
            <person name="Potts K.M."/>
            <person name="Salamov A.A."/>
            <person name="LaButti K.M."/>
            <person name="Sun H."/>
            <person name="Clum A."/>
            <person name="Pangilinan J.L."/>
            <person name="Lindquist E.A."/>
            <person name="Lucas S."/>
            <person name="Lapidus A."/>
            <person name="Jin M."/>
            <person name="Gunawan C."/>
            <person name="Balan V."/>
            <person name="Dale B.E."/>
            <person name="Jeffries T.W."/>
            <person name="Zinkel R."/>
            <person name="Barry K.W."/>
            <person name="Grigoriev I.V."/>
            <person name="Gasch A.P."/>
        </authorList>
    </citation>
    <scope>NUCLEOTIDE SEQUENCE [LARGE SCALE GENOMIC DNA]</scope>
    <source>
        <strain evidence="7">ATCC 10573 / BCRC 21748 / CBS 615 / JCM 9827 / NBRC 10315 / NRRL Y-1498 / VKM Y-70</strain>
    </source>
</reference>
<gene>
    <name evidence="6" type="ORF">CANTEDRAFT_92350</name>
</gene>
<dbReference type="InterPro" id="IPR001533">
    <property type="entry name" value="Pterin_deHydtase"/>
</dbReference>
<dbReference type="GO" id="GO:0006729">
    <property type="term" value="P:tetrahydrobiopterin biosynthetic process"/>
    <property type="evidence" value="ECO:0007669"/>
    <property type="project" value="InterPro"/>
</dbReference>
<protein>
    <recommendedName>
        <fullName evidence="3">4a-hydroxytetrahydrobiopterin dehydratase</fullName>
        <ecNumber evidence="3">4.2.1.96</ecNumber>
    </recommendedName>
    <alternativeName>
        <fullName evidence="5">4-alpha-hydroxy-tetrahydropterin dehydratase</fullName>
    </alternativeName>
</protein>
<sequence length="165" mass="18625">MPPVLKRLTSLAPPLTTKAIIDELRLVNSGDYKPWKLEHTTNNEDKPTSFLSAHYQLSSFAKTWLFLSEVAREANKTKHHPTIITTYNKVDFKLTTHDAGNQVTNKDITLAYAIRDIFLQVQVLPGKSKSFESFLKGISERSMLSEASKTIENLMSAKDSKQNKS</sequence>
<dbReference type="HOGENOM" id="CLU_081974_5_0_1"/>
<evidence type="ECO:0000256" key="2">
    <source>
        <dbReference type="ARBA" id="ARBA00006472"/>
    </source>
</evidence>
<evidence type="ECO:0000313" key="7">
    <source>
        <dbReference type="Proteomes" id="UP000000707"/>
    </source>
</evidence>
<organism evidence="7">
    <name type="scientific">Candida tenuis (strain ATCC 10573 / BCRC 21748 / CBS 615 / JCM 9827 / NBRC 10315 / NRRL Y-1498 / VKM Y-70)</name>
    <name type="common">Yeast</name>
    <name type="synonym">Yamadazyma tenuis</name>
    <dbReference type="NCBI Taxonomy" id="590646"/>
    <lineage>
        <taxon>Eukaryota</taxon>
        <taxon>Fungi</taxon>
        <taxon>Dikarya</taxon>
        <taxon>Ascomycota</taxon>
        <taxon>Saccharomycotina</taxon>
        <taxon>Pichiomycetes</taxon>
        <taxon>Debaryomycetaceae</taxon>
        <taxon>Yamadazyma</taxon>
    </lineage>
</organism>
<proteinExistence type="inferred from homology"/>
<evidence type="ECO:0000313" key="6">
    <source>
        <dbReference type="EMBL" id="EGV66002.1"/>
    </source>
</evidence>
<dbReference type="PANTHER" id="PTHR12599:SF0">
    <property type="entry name" value="PTERIN-4-ALPHA-CARBINOLAMINE DEHYDRATASE"/>
    <property type="match status" value="1"/>
</dbReference>
<dbReference type="eggNOG" id="KOG4073">
    <property type="taxonomic scope" value="Eukaryota"/>
</dbReference>
<dbReference type="AlphaFoldDB" id="G3AZ40"/>
<dbReference type="EC" id="4.2.1.96" evidence="3"/>
<dbReference type="Proteomes" id="UP000000707">
    <property type="component" value="Unassembled WGS sequence"/>
</dbReference>
<dbReference type="EMBL" id="GL996512">
    <property type="protein sequence ID" value="EGV66002.1"/>
    <property type="molecule type" value="Genomic_DNA"/>
</dbReference>
<evidence type="ECO:0000256" key="1">
    <source>
        <dbReference type="ARBA" id="ARBA00001554"/>
    </source>
</evidence>
<evidence type="ECO:0000256" key="3">
    <source>
        <dbReference type="ARBA" id="ARBA00013252"/>
    </source>
</evidence>